<dbReference type="GO" id="GO:1990234">
    <property type="term" value="C:transferase complex"/>
    <property type="evidence" value="ECO:0007669"/>
    <property type="project" value="UniProtKB-ARBA"/>
</dbReference>
<dbReference type="Gene3D" id="2.130.10.10">
    <property type="entry name" value="YVTN repeat-like/Quinoprotein amine dehydrogenase"/>
    <property type="match status" value="2"/>
</dbReference>
<keyword evidence="2" id="KW-0677">Repeat</keyword>
<dbReference type="InterPro" id="IPR036322">
    <property type="entry name" value="WD40_repeat_dom_sf"/>
</dbReference>
<feature type="repeat" description="WD" evidence="3">
    <location>
        <begin position="396"/>
        <end position="436"/>
    </location>
</feature>
<proteinExistence type="predicted"/>
<evidence type="ECO:0000256" key="2">
    <source>
        <dbReference type="ARBA" id="ARBA00022737"/>
    </source>
</evidence>
<dbReference type="EMBL" id="MPUH01000325">
    <property type="protein sequence ID" value="OMJ82848.1"/>
    <property type="molecule type" value="Genomic_DNA"/>
</dbReference>
<evidence type="ECO:0000256" key="1">
    <source>
        <dbReference type="ARBA" id="ARBA00022574"/>
    </source>
</evidence>
<comment type="caution">
    <text evidence="4">The sequence shown here is derived from an EMBL/GenBank/DDBJ whole genome shotgun (WGS) entry which is preliminary data.</text>
</comment>
<feature type="repeat" description="WD" evidence="3">
    <location>
        <begin position="373"/>
        <end position="395"/>
    </location>
</feature>
<dbReference type="Pfam" id="PF00400">
    <property type="entry name" value="WD40"/>
    <property type="match status" value="2"/>
</dbReference>
<gene>
    <name evidence="4" type="ORF">SteCoe_16381</name>
</gene>
<dbReference type="SUPFAM" id="SSF50978">
    <property type="entry name" value="WD40 repeat-like"/>
    <property type="match status" value="1"/>
</dbReference>
<evidence type="ECO:0000256" key="3">
    <source>
        <dbReference type="PROSITE-ProRule" id="PRU00221"/>
    </source>
</evidence>
<organism evidence="4 5">
    <name type="scientific">Stentor coeruleus</name>
    <dbReference type="NCBI Taxonomy" id="5963"/>
    <lineage>
        <taxon>Eukaryota</taxon>
        <taxon>Sar</taxon>
        <taxon>Alveolata</taxon>
        <taxon>Ciliophora</taxon>
        <taxon>Postciliodesmatophora</taxon>
        <taxon>Heterotrichea</taxon>
        <taxon>Heterotrichida</taxon>
        <taxon>Stentoridae</taxon>
        <taxon>Stentor</taxon>
    </lineage>
</organism>
<dbReference type="Proteomes" id="UP000187209">
    <property type="component" value="Unassembled WGS sequence"/>
</dbReference>
<dbReference type="PROSITE" id="PS50082">
    <property type="entry name" value="WD_REPEATS_2"/>
    <property type="match status" value="2"/>
</dbReference>
<accession>A0A1R2C1E9</accession>
<keyword evidence="1 3" id="KW-0853">WD repeat</keyword>
<dbReference type="InterPro" id="IPR015943">
    <property type="entry name" value="WD40/YVTN_repeat-like_dom_sf"/>
</dbReference>
<keyword evidence="5" id="KW-1185">Reference proteome</keyword>
<name>A0A1R2C1E9_9CILI</name>
<dbReference type="InterPro" id="IPR001680">
    <property type="entry name" value="WD40_rpt"/>
</dbReference>
<protein>
    <submittedName>
        <fullName evidence="4">Uncharacterized protein</fullName>
    </submittedName>
</protein>
<reference evidence="4 5" key="1">
    <citation type="submission" date="2016-11" db="EMBL/GenBank/DDBJ databases">
        <title>The macronuclear genome of Stentor coeruleus: a giant cell with tiny introns.</title>
        <authorList>
            <person name="Slabodnick M."/>
            <person name="Ruby J.G."/>
            <person name="Reiff S.B."/>
            <person name="Swart E.C."/>
            <person name="Gosai S."/>
            <person name="Prabakaran S."/>
            <person name="Witkowska E."/>
            <person name="Larue G.E."/>
            <person name="Fisher S."/>
            <person name="Freeman R.M."/>
            <person name="Gunawardena J."/>
            <person name="Chu W."/>
            <person name="Stover N.A."/>
            <person name="Gregory B.D."/>
            <person name="Nowacki M."/>
            <person name="Derisi J."/>
            <person name="Roy S.W."/>
            <person name="Marshall W.F."/>
            <person name="Sood P."/>
        </authorList>
    </citation>
    <scope>NUCLEOTIDE SEQUENCE [LARGE SCALE GENOMIC DNA]</scope>
    <source>
        <strain evidence="4">WM001</strain>
    </source>
</reference>
<evidence type="ECO:0000313" key="5">
    <source>
        <dbReference type="Proteomes" id="UP000187209"/>
    </source>
</evidence>
<dbReference type="SMART" id="SM00320">
    <property type="entry name" value="WD40"/>
    <property type="match status" value="5"/>
</dbReference>
<dbReference type="OrthoDB" id="10249065at2759"/>
<dbReference type="PANTHER" id="PTHR22847">
    <property type="entry name" value="WD40 REPEAT PROTEIN"/>
    <property type="match status" value="1"/>
</dbReference>
<evidence type="ECO:0000313" key="4">
    <source>
        <dbReference type="EMBL" id="OMJ82848.1"/>
    </source>
</evidence>
<sequence length="508" mass="57412">MKNDLKPSDHIQQLTKKLSEPTLKNSLNFEKSSFPIRSSKFSTPYNNKYFTPYKEILENTLSSCKKKTIHKNLTPDSSISSSATNIKSSHKNQNIFNIQATLKTQEKSLKPIYRCKQILEQLKLSNTQSISTQSSSISSLAQTLSSFTDTFKDNFNTSQKLKSLSKSPTPYEKNSYKNTSNRSLSKFFKANKTNNEYNFIPKVYFSTIKKPRMLLSNCCAKYFLEGCTNSINCILEQGGNLLTGDSSCIIKSWSLPSTSQNLISKNPNYIITFLNSHIITQHKKPIMSLEKLNDTIISASKDGKIKLIKNSTKNIKCISANPGVNIIKIIQSPKLITLGVFIEFKDLIKNKDFRDSININPTFSLAIQSENTFITGSNDGYIKLWDIRTSRFVSNNHGHYDKITGLAMSTGCKFFTCSDDKMLKEWDLRSNQNLKVRKSEKGLKDVVIIGDFVVTGGDVMTLWNDEGFEDVEVHKGSVKSIYYCYENEMIFSAGFDGRICAFSFSPIL</sequence>
<dbReference type="PANTHER" id="PTHR22847:SF637">
    <property type="entry name" value="WD REPEAT DOMAIN 5B"/>
    <property type="match status" value="1"/>
</dbReference>
<dbReference type="AlphaFoldDB" id="A0A1R2C1E9"/>